<name>A0A937X8H7_9BACT</name>
<dbReference type="EMBL" id="VGJX01000623">
    <property type="protein sequence ID" value="MBM3275551.1"/>
    <property type="molecule type" value="Genomic_DNA"/>
</dbReference>
<dbReference type="SUPFAM" id="SSF49265">
    <property type="entry name" value="Fibronectin type III"/>
    <property type="match status" value="1"/>
</dbReference>
<evidence type="ECO:0000313" key="2">
    <source>
        <dbReference type="EMBL" id="MBM3275551.1"/>
    </source>
</evidence>
<evidence type="ECO:0008006" key="4">
    <source>
        <dbReference type="Google" id="ProtNLM"/>
    </source>
</evidence>
<reference evidence="2 3" key="1">
    <citation type="submission" date="2019-03" db="EMBL/GenBank/DDBJ databases">
        <title>Lake Tanganyika Metagenome-Assembled Genomes (MAGs).</title>
        <authorList>
            <person name="Tran P."/>
        </authorList>
    </citation>
    <scope>NUCLEOTIDE SEQUENCE [LARGE SCALE GENOMIC DNA]</scope>
    <source>
        <strain evidence="2">K_DeepCast_65m_m2_236</strain>
    </source>
</reference>
<organism evidence="2 3">
    <name type="scientific">Candidatus Tanganyikabacteria bacterium</name>
    <dbReference type="NCBI Taxonomy" id="2961651"/>
    <lineage>
        <taxon>Bacteria</taxon>
        <taxon>Bacillati</taxon>
        <taxon>Candidatus Sericytochromatia</taxon>
        <taxon>Candidatus Tanganyikabacteria</taxon>
    </lineage>
</organism>
<comment type="caution">
    <text evidence="2">The sequence shown here is derived from an EMBL/GenBank/DDBJ whole genome shotgun (WGS) entry which is preliminary data.</text>
</comment>
<evidence type="ECO:0000256" key="1">
    <source>
        <dbReference type="SAM" id="MobiDB-lite"/>
    </source>
</evidence>
<feature type="compositionally biased region" description="Basic and acidic residues" evidence="1">
    <location>
        <begin position="37"/>
        <end position="52"/>
    </location>
</feature>
<proteinExistence type="predicted"/>
<feature type="region of interest" description="Disordered" evidence="1">
    <location>
        <begin position="1"/>
        <end position="71"/>
    </location>
</feature>
<protein>
    <recommendedName>
        <fullName evidence="4">Fibronectin type-III domain-containing protein</fullName>
    </recommendedName>
</protein>
<dbReference type="AlphaFoldDB" id="A0A937X8H7"/>
<dbReference type="InterPro" id="IPR013783">
    <property type="entry name" value="Ig-like_fold"/>
</dbReference>
<evidence type="ECO:0000313" key="3">
    <source>
        <dbReference type="Proteomes" id="UP000703893"/>
    </source>
</evidence>
<dbReference type="Gene3D" id="2.60.40.10">
    <property type="entry name" value="Immunoglobulins"/>
    <property type="match status" value="2"/>
</dbReference>
<dbReference type="Proteomes" id="UP000703893">
    <property type="component" value="Unassembled WGS sequence"/>
</dbReference>
<dbReference type="InterPro" id="IPR036116">
    <property type="entry name" value="FN3_sf"/>
</dbReference>
<sequence length="302" mass="32035">MAGCGDTGARGESPSEGRGGTNPAAAPITPPSQKENPAPKEEQPKSPSKDPDGVPTNIPKGIPNPEPPADPAKLALKVRAYSSTSNPLAGVGKDGFARVSTYVDLAWSPAKQATQYRVSVNDGADDKFYLKATLPAKATRYRYGGGLLTNAVAIDRTYKFLVQAINSSGQTTAQAEDSTKAIYPLGMPKLVSPANGAAGTTIQPNFQWTKVNNADGYYIEVFSGMYYVPTWRGFGAGQERITMTYGDAGDFYPGTYPAVWTMVLTQGQRYTWTVTAVKTDTGNMATAKAVAESNAPSQIFVP</sequence>
<accession>A0A937X8H7</accession>
<gene>
    <name evidence="2" type="ORF">FJZ00_10375</name>
</gene>